<organism evidence="1 2">
    <name type="scientific">Fusarium decemcellulare</name>
    <dbReference type="NCBI Taxonomy" id="57161"/>
    <lineage>
        <taxon>Eukaryota</taxon>
        <taxon>Fungi</taxon>
        <taxon>Dikarya</taxon>
        <taxon>Ascomycota</taxon>
        <taxon>Pezizomycotina</taxon>
        <taxon>Sordariomycetes</taxon>
        <taxon>Hypocreomycetidae</taxon>
        <taxon>Hypocreales</taxon>
        <taxon>Nectriaceae</taxon>
        <taxon>Fusarium</taxon>
        <taxon>Fusarium decemcellulare species complex</taxon>
    </lineage>
</organism>
<dbReference type="Proteomes" id="UP001148629">
    <property type="component" value="Unassembled WGS sequence"/>
</dbReference>
<sequence>MSSSSTRQVNRFCHQYLQLEPDLDFPEPALLKTCQVQDALYERLFADGAVQYGPPARYQLRVLKELMSRVEASIDDWEEYAVSDDLMSTLSVFLATPLLPEVTSVQQKCYVTYHLSALGQESSAQTTTQVPHITLLENRSLISASGTTGLRTWEAALHLGSYLCQNSGLVEGKRILELGAGTGFLSILCANILGSGHVIASDGSDDVINNLPENLFLNNLQDSTSVVPMEVKWGHALLGTEEDKWNGGRTVDVVLGADITYDHSVIPALIGTLLELFELYPRVEVFISETQRNEKTFQVFLDKCQANGLAVEDLEFEVPTRDTQEGPFYNDKVAIRICKVSKVRAGARCRGGLANGDLGIVPHTFQSSTQALATQEPKGLGRHTSRLLYRMRRTLSSGNPDGSMLRSSNEAIVGEQHNRFGYPGPWRKGHATKPAIRPRRPSWPRSSRLPQHAASR</sequence>
<evidence type="ECO:0000313" key="1">
    <source>
        <dbReference type="EMBL" id="KAJ3518445.1"/>
    </source>
</evidence>
<proteinExistence type="predicted"/>
<name>A0ACC1RHL6_9HYPO</name>
<protein>
    <submittedName>
        <fullName evidence="1">Uncharacterized protein</fullName>
    </submittedName>
</protein>
<gene>
    <name evidence="1" type="ORF">NM208_g14509</name>
</gene>
<reference evidence="1" key="1">
    <citation type="submission" date="2022-08" db="EMBL/GenBank/DDBJ databases">
        <title>Genome Sequence of Fusarium decemcellulare.</title>
        <authorList>
            <person name="Buettner E."/>
        </authorList>
    </citation>
    <scope>NUCLEOTIDE SEQUENCE</scope>
    <source>
        <strain evidence="1">Babe19</strain>
    </source>
</reference>
<evidence type="ECO:0000313" key="2">
    <source>
        <dbReference type="Proteomes" id="UP001148629"/>
    </source>
</evidence>
<dbReference type="EMBL" id="JANRMS010003429">
    <property type="protein sequence ID" value="KAJ3518445.1"/>
    <property type="molecule type" value="Genomic_DNA"/>
</dbReference>
<keyword evidence="2" id="KW-1185">Reference proteome</keyword>
<accession>A0ACC1RHL6</accession>
<comment type="caution">
    <text evidence="1">The sequence shown here is derived from an EMBL/GenBank/DDBJ whole genome shotgun (WGS) entry which is preliminary data.</text>
</comment>